<proteinExistence type="predicted"/>
<protein>
    <submittedName>
        <fullName evidence="1">Uncharacterized protein</fullName>
    </submittedName>
</protein>
<accession>A0A4Y7SWB5</accession>
<name>A0A4Y7SWB5_COPMI</name>
<evidence type="ECO:0000313" key="1">
    <source>
        <dbReference type="EMBL" id="TEB26165.1"/>
    </source>
</evidence>
<reference evidence="1 2" key="1">
    <citation type="journal article" date="2019" name="Nat. Ecol. Evol.">
        <title>Megaphylogeny resolves global patterns of mushroom evolution.</title>
        <authorList>
            <person name="Varga T."/>
            <person name="Krizsan K."/>
            <person name="Foldi C."/>
            <person name="Dima B."/>
            <person name="Sanchez-Garcia M."/>
            <person name="Sanchez-Ramirez S."/>
            <person name="Szollosi G.J."/>
            <person name="Szarkandi J.G."/>
            <person name="Papp V."/>
            <person name="Albert L."/>
            <person name="Andreopoulos W."/>
            <person name="Angelini C."/>
            <person name="Antonin V."/>
            <person name="Barry K.W."/>
            <person name="Bougher N.L."/>
            <person name="Buchanan P."/>
            <person name="Buyck B."/>
            <person name="Bense V."/>
            <person name="Catcheside P."/>
            <person name="Chovatia M."/>
            <person name="Cooper J."/>
            <person name="Damon W."/>
            <person name="Desjardin D."/>
            <person name="Finy P."/>
            <person name="Geml J."/>
            <person name="Haridas S."/>
            <person name="Hughes K."/>
            <person name="Justo A."/>
            <person name="Karasinski D."/>
            <person name="Kautmanova I."/>
            <person name="Kiss B."/>
            <person name="Kocsube S."/>
            <person name="Kotiranta H."/>
            <person name="LaButti K.M."/>
            <person name="Lechner B.E."/>
            <person name="Liimatainen K."/>
            <person name="Lipzen A."/>
            <person name="Lukacs Z."/>
            <person name="Mihaltcheva S."/>
            <person name="Morgado L.N."/>
            <person name="Niskanen T."/>
            <person name="Noordeloos M.E."/>
            <person name="Ohm R.A."/>
            <person name="Ortiz-Santana B."/>
            <person name="Ovrebo C."/>
            <person name="Racz N."/>
            <person name="Riley R."/>
            <person name="Savchenko A."/>
            <person name="Shiryaev A."/>
            <person name="Soop K."/>
            <person name="Spirin V."/>
            <person name="Szebenyi C."/>
            <person name="Tomsovsky M."/>
            <person name="Tulloss R.E."/>
            <person name="Uehling J."/>
            <person name="Grigoriev I.V."/>
            <person name="Vagvolgyi C."/>
            <person name="Papp T."/>
            <person name="Martin F.M."/>
            <person name="Miettinen O."/>
            <person name="Hibbett D.S."/>
            <person name="Nagy L.G."/>
        </authorList>
    </citation>
    <scope>NUCLEOTIDE SEQUENCE [LARGE SCALE GENOMIC DNA]</scope>
    <source>
        <strain evidence="1 2">FP101781</strain>
    </source>
</reference>
<keyword evidence="2" id="KW-1185">Reference proteome</keyword>
<comment type="caution">
    <text evidence="1">The sequence shown here is derived from an EMBL/GenBank/DDBJ whole genome shotgun (WGS) entry which is preliminary data.</text>
</comment>
<dbReference type="AlphaFoldDB" id="A0A4Y7SWB5"/>
<sequence length="255" mass="28971">MEFSSIKAVQMQRLGVEGNYLGEFGERRLIFLVDRLVKSQRSLRSAAHCKELAEPVVKKLWLEIADSLASDYISIRRSWNQDTEDVARSLIFLYLKEISKLPDQRVQVHPEHWLSMAKTGKENAALIRTLPVLSDRELLHNPMTLRHGSYELTVTGRIDYAVYVLPPKGMDTFASGVTGGNVLDRTVVKLGITGNPEIRMLLIEVKRSNNAIENDIPQILAQVYVSMLKTNARDGMGWGGWRPLVKMRFDDHPKE</sequence>
<dbReference type="OrthoDB" id="3071638at2759"/>
<dbReference type="Proteomes" id="UP000298030">
    <property type="component" value="Unassembled WGS sequence"/>
</dbReference>
<organism evidence="1 2">
    <name type="scientific">Coprinellus micaceus</name>
    <name type="common">Glistening ink-cap mushroom</name>
    <name type="synonym">Coprinus micaceus</name>
    <dbReference type="NCBI Taxonomy" id="71717"/>
    <lineage>
        <taxon>Eukaryota</taxon>
        <taxon>Fungi</taxon>
        <taxon>Dikarya</taxon>
        <taxon>Basidiomycota</taxon>
        <taxon>Agaricomycotina</taxon>
        <taxon>Agaricomycetes</taxon>
        <taxon>Agaricomycetidae</taxon>
        <taxon>Agaricales</taxon>
        <taxon>Agaricineae</taxon>
        <taxon>Psathyrellaceae</taxon>
        <taxon>Coprinellus</taxon>
    </lineage>
</organism>
<gene>
    <name evidence="1" type="ORF">FA13DRAFT_1094916</name>
</gene>
<dbReference type="EMBL" id="QPFP01000050">
    <property type="protein sequence ID" value="TEB26165.1"/>
    <property type="molecule type" value="Genomic_DNA"/>
</dbReference>
<evidence type="ECO:0000313" key="2">
    <source>
        <dbReference type="Proteomes" id="UP000298030"/>
    </source>
</evidence>